<keyword evidence="3" id="KW-1185">Reference proteome</keyword>
<sequence>MPGSVKKSETASKVVHSRCVSEVDAKGSFSFFHCASVGVSKDLRLFLLFPLRAVGVLHAFKDFLNDLSRCRKKPLGKKHISSPSASGALLSGEMNGGGFQLLPHTKTL</sequence>
<protein>
    <submittedName>
        <fullName evidence="2">Uncharacterized protein</fullName>
    </submittedName>
</protein>
<feature type="region of interest" description="Disordered" evidence="1">
    <location>
        <begin position="74"/>
        <end position="98"/>
    </location>
</feature>
<gene>
    <name evidence="2" type="ORF">C7R93_27495</name>
</gene>
<dbReference type="AlphaFoldDB" id="A0A2P7UJ06"/>
<dbReference type="EMBL" id="PXZM01000051">
    <property type="protein sequence ID" value="PSJ86991.1"/>
    <property type="molecule type" value="Genomic_DNA"/>
</dbReference>
<reference evidence="2 3" key="1">
    <citation type="submission" date="2018-03" db="EMBL/GenBank/DDBJ databases">
        <title>Brevisbacillus phylogenomics.</title>
        <authorList>
            <person name="Dunlap C."/>
        </authorList>
    </citation>
    <scope>NUCLEOTIDE SEQUENCE [LARGE SCALE GENOMIC DNA]</scope>
    <source>
        <strain evidence="2 3">NRRL NRS-1210</strain>
    </source>
</reference>
<evidence type="ECO:0000313" key="3">
    <source>
        <dbReference type="Proteomes" id="UP000240419"/>
    </source>
</evidence>
<evidence type="ECO:0000313" key="2">
    <source>
        <dbReference type="EMBL" id="PSJ86991.1"/>
    </source>
</evidence>
<dbReference type="Proteomes" id="UP000240419">
    <property type="component" value="Unassembled WGS sequence"/>
</dbReference>
<proteinExistence type="predicted"/>
<name>A0A2P7UJ06_9BACL</name>
<comment type="caution">
    <text evidence="2">The sequence shown here is derived from an EMBL/GenBank/DDBJ whole genome shotgun (WGS) entry which is preliminary data.</text>
</comment>
<accession>A0A2P7UJ06</accession>
<organism evidence="2 3">
    <name type="scientific">Brevibacillus fortis</name>
    <dbReference type="NCBI Taxonomy" id="2126352"/>
    <lineage>
        <taxon>Bacteria</taxon>
        <taxon>Bacillati</taxon>
        <taxon>Bacillota</taxon>
        <taxon>Bacilli</taxon>
        <taxon>Bacillales</taxon>
        <taxon>Paenibacillaceae</taxon>
        <taxon>Brevibacillus</taxon>
    </lineage>
</organism>
<feature type="compositionally biased region" description="Low complexity" evidence="1">
    <location>
        <begin position="81"/>
        <end position="92"/>
    </location>
</feature>
<evidence type="ECO:0000256" key="1">
    <source>
        <dbReference type="SAM" id="MobiDB-lite"/>
    </source>
</evidence>